<accession>A0A8C7ZGT8</accession>
<dbReference type="PROSITE" id="PS50896">
    <property type="entry name" value="LISH"/>
    <property type="match status" value="1"/>
</dbReference>
<evidence type="ECO:0000256" key="2">
    <source>
        <dbReference type="ARBA" id="ARBA00004601"/>
    </source>
</evidence>
<keyword evidence="7 11" id="KW-0175">Coiled coil</keyword>
<dbReference type="InterPro" id="IPR021133">
    <property type="entry name" value="HEAT_type_2"/>
</dbReference>
<protein>
    <recommendedName>
        <fullName evidence="9">LisH domain and HEAT repeat-containing protein KIAA1468</fullName>
    </recommendedName>
</protein>
<feature type="compositionally biased region" description="Polar residues" evidence="12">
    <location>
        <begin position="1"/>
        <end position="10"/>
    </location>
</feature>
<name>A0A8C7ZGT8_9TELE</name>
<dbReference type="InterPro" id="IPR040362">
    <property type="entry name" value="RELCH"/>
</dbReference>
<dbReference type="Ensembl" id="ENSOSIT00000044228.1">
    <property type="protein sequence ID" value="ENSOSIP00000042001.1"/>
    <property type="gene ID" value="ENSOSIG00000019976.1"/>
</dbReference>
<reference evidence="13" key="2">
    <citation type="submission" date="2025-09" db="UniProtKB">
        <authorList>
            <consortium name="Ensembl"/>
        </authorList>
    </citation>
    <scope>IDENTIFICATION</scope>
</reference>
<feature type="region of interest" description="Disordered" evidence="12">
    <location>
        <begin position="317"/>
        <end position="388"/>
    </location>
</feature>
<keyword evidence="4" id="KW-0677">Repeat</keyword>
<evidence type="ECO:0000256" key="9">
    <source>
        <dbReference type="ARBA" id="ARBA00084053"/>
    </source>
</evidence>
<dbReference type="GO" id="GO:0032367">
    <property type="term" value="P:intracellular cholesterol transport"/>
    <property type="evidence" value="ECO:0007669"/>
    <property type="project" value="InterPro"/>
</dbReference>
<evidence type="ECO:0000256" key="7">
    <source>
        <dbReference type="ARBA" id="ARBA00023054"/>
    </source>
</evidence>
<keyword evidence="3" id="KW-0813">Transport</keyword>
<evidence type="ECO:0000256" key="12">
    <source>
        <dbReference type="SAM" id="MobiDB-lite"/>
    </source>
</evidence>
<dbReference type="FunFam" id="1.25.10.10:FF:000218">
    <property type="entry name" value="lisH domain and HEAT repeat-containing protein KIAA1468 homolog isoform X1"/>
    <property type="match status" value="1"/>
</dbReference>
<sequence>MASVNPFNLSDSEEETERRPNESVDKERSPSHGAPGPPPPGNPFSSPAEAEPPTPLLSSNRTSPNGRELPRLRDYFSNPGNFERQQGGTPPAKDQVLGPGGPLNRAGSISTLDSLDFARYSDDGNRESDERVAVLEFELRKAKETIQALRANLTQAAESDVLSQERKNLKSCPEIQEPIRQLEKRALNFLVNEYLLKNGYKLSSITFSDENDDQDFELWDDVGLNIPKPPGLLHLYRNCGNVPPSQRNMVDVSVAVDASELPGNCVASEFSKKPGLSQQQQTEVVQELEYQLGLLSSEKQSLADQIKKLQSEIQTLKRTVSSPPPATLDLSSQKSCHPSSSSNIITSSTDSPSVDNSQTLEGRGVSEAGNGGDPPSKQKASQLQSCNKTHVHFDQPNRKLSPAFQQALLSFCRMCSDSRLGAEVSRIADSEESVMLMLGRCLPHIVPNVLLAKREELIPLILCTACLHPEPKERDQLLHILFNLIKRPDDEQRQMILTGCVAFARHVGPTRVEAELLPQCWEQINHKYPERRLLVAESCGALAPYLPKEIRSSLVLSMLQQMLAEDKADMVREAVVKSLGIIMGYIDDADKYPQGFELMLLSLGDPSERVVNAVHQVFIPAFSAWSTELGNLHVALIPSLLTRIEKLLPQGEHGLDEHKLHIFLSALQSLIPPLFALVLQNAPFTSRATVHADTPAIEVTRFPRPASPLQDIATIIGSREVLSALLQLYDHQLELEGTTGWDSLLWVVNQLLPQLIEIVGRINVTSSTCVHEFSRFFWRLCRTFGKIFTNTKVKPQFQEILRLSEENVDVSAGNGILTKATVPIYATGVLTCYNQEEDRKLLVGFLEDVMTTLSLSHAPLDSLKASFVELGANPAYHELLLTVLWYGVVHTSALVRCTAARMFELLVKGVNETLVAQRVVPALITLSSDPEISVRISTIPAFGTIMETVTQKELQERVKMQLASFLEDPQYQDQHSLHIEIIRTFGRVGPNAEPRFRDEFVLPHLHKLALANNSHAVESKRIDIATQLFEAYSALSCCFISEEVMVNHFLPGLRCLHADMEQLSPEHEVILSSMIKECEIKVENRGMSDAQGSISIASSLVGEDAKTKFLSKMGQLTTSGAMLANVFQRKK</sequence>
<evidence type="ECO:0000256" key="10">
    <source>
        <dbReference type="PROSITE-ProRule" id="PRU00103"/>
    </source>
</evidence>
<feature type="compositionally biased region" description="Polar residues" evidence="12">
    <location>
        <begin position="378"/>
        <end position="388"/>
    </location>
</feature>
<evidence type="ECO:0000256" key="6">
    <source>
        <dbReference type="ARBA" id="ARBA00023034"/>
    </source>
</evidence>
<evidence type="ECO:0000256" key="4">
    <source>
        <dbReference type="ARBA" id="ARBA00022737"/>
    </source>
</evidence>
<keyword evidence="14" id="KW-1185">Reference proteome</keyword>
<keyword evidence="8" id="KW-0445">Lipid transport</keyword>
<comment type="subcellular location">
    <subcellularLocation>
        <location evidence="2">Golgi apparatus</location>
        <location evidence="2">trans-Golgi network</location>
    </subcellularLocation>
    <subcellularLocation>
        <location evidence="1">Recycling endosome</location>
    </subcellularLocation>
</comment>
<evidence type="ECO:0000256" key="8">
    <source>
        <dbReference type="ARBA" id="ARBA00023055"/>
    </source>
</evidence>
<dbReference type="PANTHER" id="PTHR32059">
    <property type="entry name" value="RAB11-BINDING PROTEIN RELCH"/>
    <property type="match status" value="1"/>
</dbReference>
<dbReference type="GO" id="GO:0005802">
    <property type="term" value="C:trans-Golgi network"/>
    <property type="evidence" value="ECO:0007669"/>
    <property type="project" value="InterPro"/>
</dbReference>
<feature type="compositionally biased region" description="Polar residues" evidence="12">
    <location>
        <begin position="56"/>
        <end position="65"/>
    </location>
</feature>
<dbReference type="Proteomes" id="UP000694383">
    <property type="component" value="Unplaced"/>
</dbReference>
<feature type="coiled-coil region" evidence="11">
    <location>
        <begin position="132"/>
        <end position="159"/>
    </location>
</feature>
<dbReference type="Gene3D" id="1.25.10.10">
    <property type="entry name" value="Leucine-rich Repeat Variant"/>
    <property type="match status" value="2"/>
</dbReference>
<proteinExistence type="predicted"/>
<reference evidence="13" key="1">
    <citation type="submission" date="2025-08" db="UniProtKB">
        <authorList>
            <consortium name="Ensembl"/>
        </authorList>
    </citation>
    <scope>IDENTIFICATION</scope>
</reference>
<organism evidence="13 14">
    <name type="scientific">Oryzias sinensis</name>
    <name type="common">Chinese medaka</name>
    <dbReference type="NCBI Taxonomy" id="183150"/>
    <lineage>
        <taxon>Eukaryota</taxon>
        <taxon>Metazoa</taxon>
        <taxon>Chordata</taxon>
        <taxon>Craniata</taxon>
        <taxon>Vertebrata</taxon>
        <taxon>Euteleostomi</taxon>
        <taxon>Actinopterygii</taxon>
        <taxon>Neopterygii</taxon>
        <taxon>Teleostei</taxon>
        <taxon>Neoteleostei</taxon>
        <taxon>Acanthomorphata</taxon>
        <taxon>Ovalentaria</taxon>
        <taxon>Atherinomorphae</taxon>
        <taxon>Beloniformes</taxon>
        <taxon>Adrianichthyidae</taxon>
        <taxon>Oryziinae</taxon>
        <taxon>Oryzias</taxon>
    </lineage>
</organism>
<feature type="compositionally biased region" description="Polar residues" evidence="12">
    <location>
        <begin position="78"/>
        <end position="88"/>
    </location>
</feature>
<dbReference type="FunFam" id="1.25.10.10:FF:000080">
    <property type="entry name" value="lisH domain and HEAT repeat-containing protein KIAA1468 homolog"/>
    <property type="match status" value="1"/>
</dbReference>
<keyword evidence="6" id="KW-0333">Golgi apparatus</keyword>
<keyword evidence="5" id="KW-0967">Endosome</keyword>
<feature type="compositionally biased region" description="Low complexity" evidence="12">
    <location>
        <begin position="331"/>
        <end position="353"/>
    </location>
</feature>
<dbReference type="PANTHER" id="PTHR32059:SF0">
    <property type="entry name" value="RAB11-BINDING PROTEIN RELCH"/>
    <property type="match status" value="1"/>
</dbReference>
<dbReference type="AlphaFoldDB" id="A0A8C7ZGT8"/>
<evidence type="ECO:0000313" key="14">
    <source>
        <dbReference type="Proteomes" id="UP000694383"/>
    </source>
</evidence>
<evidence type="ECO:0000256" key="11">
    <source>
        <dbReference type="SAM" id="Coils"/>
    </source>
</evidence>
<dbReference type="InterPro" id="IPR006594">
    <property type="entry name" value="LisH"/>
</dbReference>
<dbReference type="InterPro" id="IPR011989">
    <property type="entry name" value="ARM-like"/>
</dbReference>
<evidence type="ECO:0000256" key="5">
    <source>
        <dbReference type="ARBA" id="ARBA00022753"/>
    </source>
</evidence>
<dbReference type="GO" id="GO:0055037">
    <property type="term" value="C:recycling endosome"/>
    <property type="evidence" value="ECO:0007669"/>
    <property type="project" value="UniProtKB-SubCell"/>
</dbReference>
<evidence type="ECO:0000313" key="13">
    <source>
        <dbReference type="Ensembl" id="ENSOSIP00000042001.1"/>
    </source>
</evidence>
<feature type="compositionally biased region" description="Basic and acidic residues" evidence="12">
    <location>
        <begin position="16"/>
        <end position="30"/>
    </location>
</feature>
<feature type="region of interest" description="Disordered" evidence="12">
    <location>
        <begin position="1"/>
        <end position="109"/>
    </location>
</feature>
<dbReference type="SMART" id="SM00667">
    <property type="entry name" value="LisH"/>
    <property type="match status" value="1"/>
</dbReference>
<feature type="repeat" description="HEAT" evidence="10">
    <location>
        <begin position="919"/>
        <end position="957"/>
    </location>
</feature>
<dbReference type="GeneTree" id="ENSGT00390000004385"/>
<evidence type="ECO:0000256" key="1">
    <source>
        <dbReference type="ARBA" id="ARBA00004172"/>
    </source>
</evidence>
<dbReference type="PROSITE" id="PS50077">
    <property type="entry name" value="HEAT_REPEAT"/>
    <property type="match status" value="1"/>
</dbReference>
<dbReference type="SUPFAM" id="SSF48371">
    <property type="entry name" value="ARM repeat"/>
    <property type="match status" value="1"/>
</dbReference>
<dbReference type="InterPro" id="IPR016024">
    <property type="entry name" value="ARM-type_fold"/>
</dbReference>
<evidence type="ECO:0000256" key="3">
    <source>
        <dbReference type="ARBA" id="ARBA00022448"/>
    </source>
</evidence>